<dbReference type="SUPFAM" id="SSF51412">
    <property type="entry name" value="Inosine monophosphate dehydrogenase (IMPDH)"/>
    <property type="match status" value="1"/>
</dbReference>
<keyword evidence="1" id="KW-0285">Flavoprotein</keyword>
<name>A0A0J6F9M5_COCPO</name>
<evidence type="ECO:0000256" key="3">
    <source>
        <dbReference type="ARBA" id="ARBA00023002"/>
    </source>
</evidence>
<evidence type="ECO:0000313" key="4">
    <source>
        <dbReference type="EMBL" id="KMM69721.1"/>
    </source>
</evidence>
<dbReference type="EMBL" id="DS268111">
    <property type="protein sequence ID" value="KMM69721.1"/>
    <property type="molecule type" value="Genomic_DNA"/>
</dbReference>
<accession>A0A0J6F9M5</accession>
<dbReference type="GO" id="GO:0051213">
    <property type="term" value="F:dioxygenase activity"/>
    <property type="evidence" value="ECO:0007669"/>
    <property type="project" value="UniProtKB-KW"/>
</dbReference>
<evidence type="ECO:0000313" key="5">
    <source>
        <dbReference type="Proteomes" id="UP000054567"/>
    </source>
</evidence>
<dbReference type="PANTHER" id="PTHR32332:SF34">
    <property type="entry name" value="2-NITROPROPANE DIOXYGENASE FAMILY, PUTATIVE-RELATED"/>
    <property type="match status" value="1"/>
</dbReference>
<dbReference type="CDD" id="cd04730">
    <property type="entry name" value="NPD_like"/>
    <property type="match status" value="1"/>
</dbReference>
<keyword evidence="2" id="KW-0288">FMN</keyword>
<sequence length="356" mass="37698">MAVRTTKAALTAAYPWTKTPLITSAPMLRIAQPPLAVAVSRAGGFGFLAAGFDTADLETSFENTAKLVREHQADNPNFTGADKDILPVGVGFLNWGADINHAIPLIGKYLPAAVWLFGAARPSGEIYGQWAQQVRSVTGGRTKIWVQVGNVTDALDTAHTVKPDVLVIQGSDAGGHGLKQCASIISLLPEVKDALVADGLGDIPLIAAGGIVDGRGMAAALCLGADGVTMGTRFLACEEANIALGYRNEVLRVRDGGLVTGRTTVYDRVRGYNEWPEEYDGRGILNQSFYDSEKGMSDEENQRLYALEMKKGDEGWGPNGRMTTYAGTGVGLVKQVASAKEIIDGVLDQSAMVLSG</sequence>
<evidence type="ECO:0000256" key="1">
    <source>
        <dbReference type="ARBA" id="ARBA00022630"/>
    </source>
</evidence>
<dbReference type="Pfam" id="PF03060">
    <property type="entry name" value="NMO"/>
    <property type="match status" value="1"/>
</dbReference>
<dbReference type="Gene3D" id="3.20.20.70">
    <property type="entry name" value="Aldolase class I"/>
    <property type="match status" value="1"/>
</dbReference>
<dbReference type="InterPro" id="IPR013785">
    <property type="entry name" value="Aldolase_TIM"/>
</dbReference>
<dbReference type="InterPro" id="IPR004136">
    <property type="entry name" value="NMO"/>
</dbReference>
<keyword evidence="4" id="KW-0223">Dioxygenase</keyword>
<dbReference type="GO" id="GO:0018580">
    <property type="term" value="F:nitronate monooxygenase activity"/>
    <property type="evidence" value="ECO:0007669"/>
    <property type="project" value="InterPro"/>
</dbReference>
<reference evidence="4 5" key="1">
    <citation type="submission" date="2007-06" db="EMBL/GenBank/DDBJ databases">
        <title>The Genome Sequence of Coccidioides posadasii RMSCC_3488.</title>
        <authorList>
            <consortium name="Coccidioides Genome Resources Consortium"/>
            <consortium name="The Broad Institute Genome Sequencing Platform"/>
            <person name="Henn M.R."/>
            <person name="Sykes S."/>
            <person name="Young S."/>
            <person name="Jaffe D."/>
            <person name="Berlin A."/>
            <person name="Alvarez P."/>
            <person name="Butler J."/>
            <person name="Gnerre S."/>
            <person name="Grabherr M."/>
            <person name="Mauceli E."/>
            <person name="Brockman W."/>
            <person name="Kodira C."/>
            <person name="Alvarado L."/>
            <person name="Zeng Q."/>
            <person name="Crawford M."/>
            <person name="Antoine C."/>
            <person name="Devon K."/>
            <person name="Galgiani J."/>
            <person name="Orsborn K."/>
            <person name="Lewis M.L."/>
            <person name="Nusbaum C."/>
            <person name="Galagan J."/>
            <person name="Birren B."/>
        </authorList>
    </citation>
    <scope>NUCLEOTIDE SEQUENCE [LARGE SCALE GENOMIC DNA]</scope>
    <source>
        <strain evidence="4 5">RMSCC 3488</strain>
    </source>
</reference>
<keyword evidence="3" id="KW-0560">Oxidoreductase</keyword>
<dbReference type="AlphaFoldDB" id="A0A0J6F9M5"/>
<dbReference type="PANTHER" id="PTHR32332">
    <property type="entry name" value="2-NITROPROPANE DIOXYGENASE"/>
    <property type="match status" value="1"/>
</dbReference>
<reference evidence="5" key="3">
    <citation type="journal article" date="2010" name="Genome Res.">
        <title>Population genomic sequencing of Coccidioides fungi reveals recent hybridization and transposon control.</title>
        <authorList>
            <person name="Neafsey D.E."/>
            <person name="Barker B.M."/>
            <person name="Sharpton T.J."/>
            <person name="Stajich J.E."/>
            <person name="Park D.J."/>
            <person name="Whiston E."/>
            <person name="Hung C.-Y."/>
            <person name="McMahan C."/>
            <person name="White J."/>
            <person name="Sykes S."/>
            <person name="Heiman D."/>
            <person name="Young S."/>
            <person name="Zeng Q."/>
            <person name="Abouelleil A."/>
            <person name="Aftuck L."/>
            <person name="Bessette D."/>
            <person name="Brown A."/>
            <person name="FitzGerald M."/>
            <person name="Lui A."/>
            <person name="Macdonald J.P."/>
            <person name="Priest M."/>
            <person name="Orbach M.J."/>
            <person name="Galgiani J.N."/>
            <person name="Kirkland T.N."/>
            <person name="Cole G.T."/>
            <person name="Birren B.W."/>
            <person name="Henn M.R."/>
            <person name="Taylor J.W."/>
            <person name="Rounsley S.D."/>
        </authorList>
    </citation>
    <scope>NUCLEOTIDE SEQUENCE [LARGE SCALE GENOMIC DNA]</scope>
    <source>
        <strain evidence="5">RMSCC 3488</strain>
    </source>
</reference>
<dbReference type="OrthoDB" id="2349068at2759"/>
<proteinExistence type="predicted"/>
<protein>
    <submittedName>
        <fullName evidence="4">2-nitropropane dioxygenase</fullName>
    </submittedName>
</protein>
<evidence type="ECO:0000256" key="2">
    <source>
        <dbReference type="ARBA" id="ARBA00022643"/>
    </source>
</evidence>
<gene>
    <name evidence="4" type="ORF">CPAG_06035</name>
</gene>
<organism evidence="4 5">
    <name type="scientific">Coccidioides posadasii RMSCC 3488</name>
    <dbReference type="NCBI Taxonomy" id="454284"/>
    <lineage>
        <taxon>Eukaryota</taxon>
        <taxon>Fungi</taxon>
        <taxon>Dikarya</taxon>
        <taxon>Ascomycota</taxon>
        <taxon>Pezizomycotina</taxon>
        <taxon>Eurotiomycetes</taxon>
        <taxon>Eurotiomycetidae</taxon>
        <taxon>Onygenales</taxon>
        <taxon>Onygenaceae</taxon>
        <taxon>Coccidioides</taxon>
    </lineage>
</organism>
<dbReference type="VEuPathDB" id="FungiDB:CPAG_06035"/>
<reference evidence="5" key="2">
    <citation type="journal article" date="2009" name="Genome Res.">
        <title>Comparative genomic analyses of the human fungal pathogens Coccidioides and their relatives.</title>
        <authorList>
            <person name="Sharpton T.J."/>
            <person name="Stajich J.E."/>
            <person name="Rounsley S.D."/>
            <person name="Gardner M.J."/>
            <person name="Wortman J.R."/>
            <person name="Jordar V.S."/>
            <person name="Maiti R."/>
            <person name="Kodira C.D."/>
            <person name="Neafsey D.E."/>
            <person name="Zeng Q."/>
            <person name="Hung C.-Y."/>
            <person name="McMahan C."/>
            <person name="Muszewska A."/>
            <person name="Grynberg M."/>
            <person name="Mandel M.A."/>
            <person name="Kellner E.M."/>
            <person name="Barker B.M."/>
            <person name="Galgiani J.N."/>
            <person name="Orbach M.J."/>
            <person name="Kirkland T.N."/>
            <person name="Cole G.T."/>
            <person name="Henn M.R."/>
            <person name="Birren B.W."/>
            <person name="Taylor J.W."/>
        </authorList>
    </citation>
    <scope>NUCLEOTIDE SEQUENCE [LARGE SCALE GENOMIC DNA]</scope>
    <source>
        <strain evidence="5">RMSCC 3488</strain>
    </source>
</reference>
<dbReference type="Proteomes" id="UP000054567">
    <property type="component" value="Unassembled WGS sequence"/>
</dbReference>